<dbReference type="Proteomes" id="UP000807025">
    <property type="component" value="Unassembled WGS sequence"/>
</dbReference>
<comment type="caution">
    <text evidence="2">The sequence shown here is derived from an EMBL/GenBank/DDBJ whole genome shotgun (WGS) entry which is preliminary data.</text>
</comment>
<feature type="region of interest" description="Disordered" evidence="1">
    <location>
        <begin position="283"/>
        <end position="302"/>
    </location>
</feature>
<evidence type="ECO:0000313" key="2">
    <source>
        <dbReference type="EMBL" id="KAF9495652.1"/>
    </source>
</evidence>
<protein>
    <submittedName>
        <fullName evidence="2">Uncharacterized protein</fullName>
    </submittedName>
</protein>
<evidence type="ECO:0000256" key="1">
    <source>
        <dbReference type="SAM" id="MobiDB-lite"/>
    </source>
</evidence>
<evidence type="ECO:0000313" key="3">
    <source>
        <dbReference type="Proteomes" id="UP000807025"/>
    </source>
</evidence>
<dbReference type="OrthoDB" id="10468491at2759"/>
<accession>A0A9P6D8W0</accession>
<keyword evidence="3" id="KW-1185">Reference proteome</keyword>
<name>A0A9P6D8W0_PLEER</name>
<dbReference type="AlphaFoldDB" id="A0A9P6D8W0"/>
<proteinExistence type="predicted"/>
<reference evidence="2" key="1">
    <citation type="submission" date="2020-11" db="EMBL/GenBank/DDBJ databases">
        <authorList>
            <consortium name="DOE Joint Genome Institute"/>
            <person name="Ahrendt S."/>
            <person name="Riley R."/>
            <person name="Andreopoulos W."/>
            <person name="Labutti K."/>
            <person name="Pangilinan J."/>
            <person name="Ruiz-Duenas F.J."/>
            <person name="Barrasa J.M."/>
            <person name="Sanchez-Garcia M."/>
            <person name="Camarero S."/>
            <person name="Miyauchi S."/>
            <person name="Serrano A."/>
            <person name="Linde D."/>
            <person name="Babiker R."/>
            <person name="Drula E."/>
            <person name="Ayuso-Fernandez I."/>
            <person name="Pacheco R."/>
            <person name="Padilla G."/>
            <person name="Ferreira P."/>
            <person name="Barriuso J."/>
            <person name="Kellner H."/>
            <person name="Castanera R."/>
            <person name="Alfaro M."/>
            <person name="Ramirez L."/>
            <person name="Pisabarro A.G."/>
            <person name="Kuo A."/>
            <person name="Tritt A."/>
            <person name="Lipzen A."/>
            <person name="He G."/>
            <person name="Yan M."/>
            <person name="Ng V."/>
            <person name="Cullen D."/>
            <person name="Martin F."/>
            <person name="Rosso M.-N."/>
            <person name="Henrissat B."/>
            <person name="Hibbett D."/>
            <person name="Martinez A.T."/>
            <person name="Grigoriev I.V."/>
        </authorList>
    </citation>
    <scope>NUCLEOTIDE SEQUENCE</scope>
    <source>
        <strain evidence="2">ATCC 90797</strain>
    </source>
</reference>
<dbReference type="SUPFAM" id="SSF52047">
    <property type="entry name" value="RNI-like"/>
    <property type="match status" value="1"/>
</dbReference>
<organism evidence="2 3">
    <name type="scientific">Pleurotus eryngii</name>
    <name type="common">Boletus of the steppes</name>
    <dbReference type="NCBI Taxonomy" id="5323"/>
    <lineage>
        <taxon>Eukaryota</taxon>
        <taxon>Fungi</taxon>
        <taxon>Dikarya</taxon>
        <taxon>Basidiomycota</taxon>
        <taxon>Agaricomycotina</taxon>
        <taxon>Agaricomycetes</taxon>
        <taxon>Agaricomycetidae</taxon>
        <taxon>Agaricales</taxon>
        <taxon>Pleurotineae</taxon>
        <taxon>Pleurotaceae</taxon>
        <taxon>Pleurotus</taxon>
    </lineage>
</organism>
<sequence>MATALPVEIARMIVDYIEDKGSLLNLLVTTHAFRLLAELHLYAVVSFLPFPGRPAGYEEEPLRASLWDVSRSLLRGITTGGGRCARYVKRLHLTASGFRRREQYTVFQAILKLTANLEDLYIHPFQLAPTSLNLQTLLEDPQGSPPPFTLRSFGWYLSEGLGTVRLDWFLSHHKSIERLFIPFLPISDSSPSTATLPRLRVLHTRHQAAARRLLRGNHVTHLKLSHDNIEDPDDAALRNVVICALQPVYFSRISTVVARMPNLVCLEIQAISRTYSPVATGLRNPLRARPQKPAKSLPKGGSMCDFTDEGATKLRYLRILPSRTSRVKESPWDFEDVVTTFNNIPSLTHIIVQVTPSWSVPHYCWFARGAPRPVKLRSMSLKPEWWRDDWIEHCVVVPFKEASHRVGYTDNLLDGAGPVEPPIS</sequence>
<dbReference type="EMBL" id="MU154560">
    <property type="protein sequence ID" value="KAF9495652.1"/>
    <property type="molecule type" value="Genomic_DNA"/>
</dbReference>
<gene>
    <name evidence="2" type="ORF">BDN71DRAFT_1495786</name>
</gene>